<dbReference type="InterPro" id="IPR018957">
    <property type="entry name" value="Znf_C3HC4_RING-type"/>
</dbReference>
<dbReference type="Pfam" id="PF00097">
    <property type="entry name" value="zf-C3HC4"/>
    <property type="match status" value="1"/>
</dbReference>
<gene>
    <name evidence="11" type="ORF">NMOB1V02_LOCUS7006</name>
</gene>
<evidence type="ECO:0000313" key="11">
    <source>
        <dbReference type="EMBL" id="CAD7279331.1"/>
    </source>
</evidence>
<keyword evidence="5" id="KW-0862">Zinc</keyword>
<dbReference type="GO" id="GO:0061630">
    <property type="term" value="F:ubiquitin protein ligase activity"/>
    <property type="evidence" value="ECO:0007669"/>
    <property type="project" value="TreeGrafter"/>
</dbReference>
<evidence type="ECO:0000313" key="12">
    <source>
        <dbReference type="Proteomes" id="UP000678499"/>
    </source>
</evidence>
<dbReference type="GO" id="GO:0005789">
    <property type="term" value="C:endoplasmic reticulum membrane"/>
    <property type="evidence" value="ECO:0007669"/>
    <property type="project" value="TreeGrafter"/>
</dbReference>
<feature type="domain" description="RING-type" evidence="10">
    <location>
        <begin position="202"/>
        <end position="229"/>
    </location>
</feature>
<dbReference type="InterPro" id="IPR013083">
    <property type="entry name" value="Znf_RING/FYVE/PHD"/>
</dbReference>
<keyword evidence="2 9" id="KW-0812">Transmembrane</keyword>
<evidence type="ECO:0000256" key="6">
    <source>
        <dbReference type="ARBA" id="ARBA00022989"/>
    </source>
</evidence>
<dbReference type="PROSITE" id="PS50089">
    <property type="entry name" value="ZF_RING_2"/>
    <property type="match status" value="1"/>
</dbReference>
<evidence type="ECO:0000256" key="7">
    <source>
        <dbReference type="ARBA" id="ARBA00023136"/>
    </source>
</evidence>
<dbReference type="InterPro" id="IPR040176">
    <property type="entry name" value="RNF121/RNF175"/>
</dbReference>
<dbReference type="EMBL" id="CAJPEX010001592">
    <property type="protein sequence ID" value="CAG0919483.1"/>
    <property type="molecule type" value="Genomic_DNA"/>
</dbReference>
<proteinExistence type="predicted"/>
<accession>A0A7R9BPY4</accession>
<keyword evidence="4 8" id="KW-0863">Zinc-finger</keyword>
<dbReference type="PANTHER" id="PTHR13407:SF0">
    <property type="entry name" value="FI05221P"/>
    <property type="match status" value="1"/>
</dbReference>
<feature type="transmembrane region" description="Helical" evidence="9">
    <location>
        <begin position="107"/>
        <end position="125"/>
    </location>
</feature>
<dbReference type="OrthoDB" id="446635at2759"/>
<evidence type="ECO:0000256" key="8">
    <source>
        <dbReference type="PROSITE-ProRule" id="PRU00175"/>
    </source>
</evidence>
<feature type="transmembrane region" description="Helical" evidence="9">
    <location>
        <begin position="255"/>
        <end position="277"/>
    </location>
</feature>
<dbReference type="SUPFAM" id="SSF57850">
    <property type="entry name" value="RING/U-box"/>
    <property type="match status" value="1"/>
</dbReference>
<dbReference type="CDD" id="cd16475">
    <property type="entry name" value="RING-H2_RNF121-like"/>
    <property type="match status" value="1"/>
</dbReference>
<evidence type="ECO:0000256" key="4">
    <source>
        <dbReference type="ARBA" id="ARBA00022771"/>
    </source>
</evidence>
<feature type="transmembrane region" description="Helical" evidence="9">
    <location>
        <begin position="168"/>
        <end position="188"/>
    </location>
</feature>
<dbReference type="GO" id="GO:0036503">
    <property type="term" value="P:ERAD pathway"/>
    <property type="evidence" value="ECO:0007669"/>
    <property type="project" value="TreeGrafter"/>
</dbReference>
<dbReference type="Gene3D" id="3.30.40.10">
    <property type="entry name" value="Zinc/RING finger domain, C3HC4 (zinc finger)"/>
    <property type="match status" value="1"/>
</dbReference>
<dbReference type="PANTHER" id="PTHR13407">
    <property type="entry name" value="RNF121 PROTEIN"/>
    <property type="match status" value="1"/>
</dbReference>
<evidence type="ECO:0000256" key="5">
    <source>
        <dbReference type="ARBA" id="ARBA00022833"/>
    </source>
</evidence>
<dbReference type="GO" id="GO:0000139">
    <property type="term" value="C:Golgi membrane"/>
    <property type="evidence" value="ECO:0007669"/>
    <property type="project" value="TreeGrafter"/>
</dbReference>
<evidence type="ECO:0000256" key="1">
    <source>
        <dbReference type="ARBA" id="ARBA00004141"/>
    </source>
</evidence>
<sequence>MYAKVIAGVVLGAAAKCVQANFADPHKGHIHAKILHVDPLFNGKNYTELTADEIEKLSPEDKWRYDHVKMHDVHKGHEAMHASMVLVLFMTLIVCQVGLIQWRQRHYRSYQAVTLLGMWLIPLVLSVKNLWWRFIAIWVVFSILTGLVMRKAMQKPLSGTTPRMVYKWFLAIHKVTCAIGVYPMQLLVGVNEDAALERTYRLSCNHEFHEFCIRGWCIVGKKQICPYCKEKVDLKRMFCNFWEKPHMFFGQLLDWVRWLVAWQPLILTLVHAINWALGLE</sequence>
<reference evidence="11" key="1">
    <citation type="submission" date="2020-11" db="EMBL/GenBank/DDBJ databases">
        <authorList>
            <person name="Tran Van P."/>
        </authorList>
    </citation>
    <scope>NUCLEOTIDE SEQUENCE</scope>
</reference>
<dbReference type="EMBL" id="OA883629">
    <property type="protein sequence ID" value="CAD7279331.1"/>
    <property type="molecule type" value="Genomic_DNA"/>
</dbReference>
<dbReference type="Proteomes" id="UP000678499">
    <property type="component" value="Unassembled WGS sequence"/>
</dbReference>
<dbReference type="InterPro" id="IPR001841">
    <property type="entry name" value="Znf_RING"/>
</dbReference>
<feature type="transmembrane region" description="Helical" evidence="9">
    <location>
        <begin position="131"/>
        <end position="148"/>
    </location>
</feature>
<evidence type="ECO:0000259" key="10">
    <source>
        <dbReference type="PROSITE" id="PS50089"/>
    </source>
</evidence>
<keyword evidence="7 9" id="KW-0472">Membrane</keyword>
<feature type="transmembrane region" description="Helical" evidence="9">
    <location>
        <begin position="79"/>
        <end position="100"/>
    </location>
</feature>
<comment type="subcellular location">
    <subcellularLocation>
        <location evidence="1">Membrane</location>
        <topology evidence="1">Multi-pass membrane protein</topology>
    </subcellularLocation>
</comment>
<organism evidence="11">
    <name type="scientific">Notodromas monacha</name>
    <dbReference type="NCBI Taxonomy" id="399045"/>
    <lineage>
        <taxon>Eukaryota</taxon>
        <taxon>Metazoa</taxon>
        <taxon>Ecdysozoa</taxon>
        <taxon>Arthropoda</taxon>
        <taxon>Crustacea</taxon>
        <taxon>Oligostraca</taxon>
        <taxon>Ostracoda</taxon>
        <taxon>Podocopa</taxon>
        <taxon>Podocopida</taxon>
        <taxon>Cypridocopina</taxon>
        <taxon>Cypridoidea</taxon>
        <taxon>Cyprididae</taxon>
        <taxon>Notodromas</taxon>
    </lineage>
</organism>
<evidence type="ECO:0000256" key="3">
    <source>
        <dbReference type="ARBA" id="ARBA00022723"/>
    </source>
</evidence>
<evidence type="ECO:0000256" key="9">
    <source>
        <dbReference type="SAM" id="Phobius"/>
    </source>
</evidence>
<name>A0A7R9BPY4_9CRUS</name>
<evidence type="ECO:0000256" key="2">
    <source>
        <dbReference type="ARBA" id="ARBA00022692"/>
    </source>
</evidence>
<protein>
    <recommendedName>
        <fullName evidence="10">RING-type domain-containing protein</fullName>
    </recommendedName>
</protein>
<dbReference type="AlphaFoldDB" id="A0A7R9BPY4"/>
<keyword evidence="12" id="KW-1185">Reference proteome</keyword>
<dbReference type="GO" id="GO:0008270">
    <property type="term" value="F:zinc ion binding"/>
    <property type="evidence" value="ECO:0007669"/>
    <property type="project" value="UniProtKB-KW"/>
</dbReference>
<keyword evidence="3" id="KW-0479">Metal-binding</keyword>
<keyword evidence="6 9" id="KW-1133">Transmembrane helix</keyword>